<reference evidence="10 11" key="1">
    <citation type="submission" date="2017-03" db="EMBL/GenBank/DDBJ databases">
        <title>Genome sequence of Clostridium oryzae DSM 28571.</title>
        <authorList>
            <person name="Poehlein A."/>
            <person name="Daniel R."/>
        </authorList>
    </citation>
    <scope>NUCLEOTIDE SEQUENCE [LARGE SCALE GENOMIC DNA]</scope>
    <source>
        <strain evidence="10 11">DSM 28571</strain>
    </source>
</reference>
<evidence type="ECO:0000256" key="5">
    <source>
        <dbReference type="ARBA" id="ARBA00022692"/>
    </source>
</evidence>
<keyword evidence="3 8" id="KW-0813">Transport</keyword>
<dbReference type="Gene3D" id="1.10.3720.10">
    <property type="entry name" value="MetI-like"/>
    <property type="match status" value="1"/>
</dbReference>
<feature type="transmembrane region" description="Helical" evidence="8">
    <location>
        <begin position="264"/>
        <end position="284"/>
    </location>
</feature>
<evidence type="ECO:0000313" key="11">
    <source>
        <dbReference type="Proteomes" id="UP000190080"/>
    </source>
</evidence>
<sequence length="296" mass="33331">MSERKSANKFSYKFEAFLSKFVSIGPISLWMILLVLVPLIYIVFISFMQRSDAGEIIFKPTLDNYITMKNPIYFKVFIDSLNMAFTTTVLVLALGYPFAYFVARVPKKFRVLAMMLIIVPFWTNSLIRTYAWMSLLSTEGLINNFLIKIGIIKEPLKMLYTYGAVLVGMVYTLLPFMVLPLYNSIEKMDRTYLEAARDLGASSVKAFLTITVPLTMPGIVAGCILVFIPSVGLFFISDLMGGSKVMLIGSLIRNQFSTARNWPFGAALSIVMIVLSLVLIGIYIKLVGRKVDMEVF</sequence>
<dbReference type="PROSITE" id="PS50928">
    <property type="entry name" value="ABC_TM1"/>
    <property type="match status" value="1"/>
</dbReference>
<dbReference type="PANTHER" id="PTHR42929:SF1">
    <property type="entry name" value="INNER MEMBRANE ABC TRANSPORTER PERMEASE PROTEIN YDCU-RELATED"/>
    <property type="match status" value="1"/>
</dbReference>
<name>A0A1V4I996_9CLOT</name>
<dbReference type="Proteomes" id="UP000190080">
    <property type="component" value="Unassembled WGS sequence"/>
</dbReference>
<feature type="domain" description="ABC transmembrane type-1" evidence="9">
    <location>
        <begin position="77"/>
        <end position="283"/>
    </location>
</feature>
<dbReference type="SUPFAM" id="SSF161098">
    <property type="entry name" value="MetI-like"/>
    <property type="match status" value="1"/>
</dbReference>
<dbReference type="PANTHER" id="PTHR42929">
    <property type="entry name" value="INNER MEMBRANE ABC TRANSPORTER PERMEASE PROTEIN YDCU-RELATED-RELATED"/>
    <property type="match status" value="1"/>
</dbReference>
<feature type="transmembrane region" description="Helical" evidence="8">
    <location>
        <begin position="83"/>
        <end position="102"/>
    </location>
</feature>
<comment type="similarity">
    <text evidence="2">Belongs to the binding-protein-dependent transport system permease family. CysTW subfamily.</text>
</comment>
<dbReference type="GO" id="GO:0005886">
    <property type="term" value="C:plasma membrane"/>
    <property type="evidence" value="ECO:0007669"/>
    <property type="project" value="UniProtKB-SubCell"/>
</dbReference>
<comment type="subcellular location">
    <subcellularLocation>
        <location evidence="1 8">Cell membrane</location>
        <topology evidence="1 8">Multi-pass membrane protein</topology>
    </subcellularLocation>
</comment>
<dbReference type="AlphaFoldDB" id="A0A1V4I996"/>
<evidence type="ECO:0000256" key="3">
    <source>
        <dbReference type="ARBA" id="ARBA00022448"/>
    </source>
</evidence>
<dbReference type="RefSeq" id="WP_079428387.1">
    <property type="nucleotide sequence ID" value="NZ_MZGV01000098.1"/>
</dbReference>
<feature type="transmembrane region" description="Helical" evidence="8">
    <location>
        <begin position="21"/>
        <end position="44"/>
    </location>
</feature>
<dbReference type="GO" id="GO:0055085">
    <property type="term" value="P:transmembrane transport"/>
    <property type="evidence" value="ECO:0007669"/>
    <property type="project" value="InterPro"/>
</dbReference>
<organism evidence="10 11">
    <name type="scientific">Clostridium oryzae</name>
    <dbReference type="NCBI Taxonomy" id="1450648"/>
    <lineage>
        <taxon>Bacteria</taxon>
        <taxon>Bacillati</taxon>
        <taxon>Bacillota</taxon>
        <taxon>Clostridia</taxon>
        <taxon>Eubacteriales</taxon>
        <taxon>Clostridiaceae</taxon>
        <taxon>Clostridium</taxon>
    </lineage>
</organism>
<feature type="transmembrane region" description="Helical" evidence="8">
    <location>
        <begin position="206"/>
        <end position="228"/>
    </location>
</feature>
<protein>
    <submittedName>
        <fullName evidence="10">Spermidine/putrescine transport system permease protein PotB</fullName>
    </submittedName>
</protein>
<evidence type="ECO:0000259" key="9">
    <source>
        <dbReference type="PROSITE" id="PS50928"/>
    </source>
</evidence>
<comment type="caution">
    <text evidence="10">The sequence shown here is derived from an EMBL/GenBank/DDBJ whole genome shotgun (WGS) entry which is preliminary data.</text>
</comment>
<dbReference type="InterPro" id="IPR035906">
    <property type="entry name" value="MetI-like_sf"/>
</dbReference>
<accession>A0A1V4I996</accession>
<feature type="transmembrane region" description="Helical" evidence="8">
    <location>
        <begin position="159"/>
        <end position="185"/>
    </location>
</feature>
<proteinExistence type="inferred from homology"/>
<keyword evidence="4" id="KW-1003">Cell membrane</keyword>
<feature type="transmembrane region" description="Helical" evidence="8">
    <location>
        <begin position="109"/>
        <end position="127"/>
    </location>
</feature>
<keyword evidence="5 8" id="KW-0812">Transmembrane</keyword>
<evidence type="ECO:0000256" key="7">
    <source>
        <dbReference type="ARBA" id="ARBA00023136"/>
    </source>
</evidence>
<keyword evidence="7 8" id="KW-0472">Membrane</keyword>
<evidence type="ECO:0000256" key="6">
    <source>
        <dbReference type="ARBA" id="ARBA00022989"/>
    </source>
</evidence>
<keyword evidence="11" id="KW-1185">Reference proteome</keyword>
<dbReference type="Pfam" id="PF00528">
    <property type="entry name" value="BPD_transp_1"/>
    <property type="match status" value="1"/>
</dbReference>
<dbReference type="EMBL" id="MZGV01000098">
    <property type="protein sequence ID" value="OPJ56185.1"/>
    <property type="molecule type" value="Genomic_DNA"/>
</dbReference>
<evidence type="ECO:0000256" key="4">
    <source>
        <dbReference type="ARBA" id="ARBA00022475"/>
    </source>
</evidence>
<evidence type="ECO:0000256" key="8">
    <source>
        <dbReference type="RuleBase" id="RU363032"/>
    </source>
</evidence>
<evidence type="ECO:0000256" key="1">
    <source>
        <dbReference type="ARBA" id="ARBA00004651"/>
    </source>
</evidence>
<dbReference type="STRING" id="1450648.CLORY_43020"/>
<gene>
    <name evidence="10" type="primary">potB_3</name>
    <name evidence="10" type="ORF">CLORY_43020</name>
</gene>
<dbReference type="OrthoDB" id="9807047at2"/>
<evidence type="ECO:0000256" key="2">
    <source>
        <dbReference type="ARBA" id="ARBA00007069"/>
    </source>
</evidence>
<dbReference type="InterPro" id="IPR000515">
    <property type="entry name" value="MetI-like"/>
</dbReference>
<dbReference type="CDD" id="cd06261">
    <property type="entry name" value="TM_PBP2"/>
    <property type="match status" value="1"/>
</dbReference>
<keyword evidence="6 8" id="KW-1133">Transmembrane helix</keyword>
<evidence type="ECO:0000313" key="10">
    <source>
        <dbReference type="EMBL" id="OPJ56185.1"/>
    </source>
</evidence>